<dbReference type="PROSITE" id="PS51272">
    <property type="entry name" value="SLH"/>
    <property type="match status" value="2"/>
</dbReference>
<organism evidence="4 5">
    <name type="scientific">Candidatus Monoglobus merdigallinarum</name>
    <dbReference type="NCBI Taxonomy" id="2838698"/>
    <lineage>
        <taxon>Bacteria</taxon>
        <taxon>Bacillati</taxon>
        <taxon>Bacillota</taxon>
        <taxon>Clostridia</taxon>
        <taxon>Monoglobales</taxon>
        <taxon>Monoglobaceae</taxon>
        <taxon>Monoglobus</taxon>
    </lineage>
</organism>
<feature type="domain" description="SLH" evidence="3">
    <location>
        <begin position="84"/>
        <end position="147"/>
    </location>
</feature>
<dbReference type="AlphaFoldDB" id="A0A9D1TLT4"/>
<dbReference type="Proteomes" id="UP000824162">
    <property type="component" value="Unassembled WGS sequence"/>
</dbReference>
<dbReference type="PANTHER" id="PTHR43308">
    <property type="entry name" value="OUTER MEMBRANE PROTEIN ALPHA-RELATED"/>
    <property type="match status" value="1"/>
</dbReference>
<evidence type="ECO:0000256" key="1">
    <source>
        <dbReference type="ARBA" id="ARBA00022737"/>
    </source>
</evidence>
<name>A0A9D1TLT4_9FIRM</name>
<accession>A0A9D1TLT4</accession>
<protein>
    <submittedName>
        <fullName evidence="4">S-layer homology domain-containing protein</fullName>
    </submittedName>
</protein>
<sequence length="763" mass="81858">MNKLRLFKRLKTIFIISAVLMLFPLLTNAAGTDEAQRSLLNTLNIMTGDPDGSFRPDDYVTRAEFAKVAVASSDYRNSVASGLSVSPFYDVPYTHWAAPYVRVGVTAGYVSGYPDASFRPDENVSFEEAVAIMLRVLGYSDSDFGAAWPQGQIGMAQSLGMTDGMINAQAGYALTRSDVATLVYNTLKTDIKDTANALISVFDAQFTEDVTLISTSREDSSIASDEVFTDSGTFKITDSFNYDYVGMKGDLAVKNGKTVIGFVPNSDESPDESYVIYSVLSDNIIVYRNGSMTSLDIPDGTTAYNGTQATTYGALKQSFEMGDLLSVKNSASGVDYVVYKKGSMKGPYTVTNSGTWADALGITSATSIMRNGSSCSQSDIMEYDILYYIPELDMAFAYTTKVTGVYENATPNKDNPTQIVVSGETYSVEGSNAFRSLSSQGSIAFGDTVTLLLGKNNDVADVISASAENPVASEVVGYLCETGTKTYTSSDLNEYSNYYITIIAANGQSYTYTCSQNYDNFLNSVVSVTINDGTARVSRINSGGASGIFNWTSKRLGSDELSDDIEILDIGNTDPNGPSLYAKVYPSRIDGISISAGNILYCHRDAGGRIDSLILNDVTGDSYVFGVVVSANTSSMGTMASGSYTYIVDGTTYSYASTSSMFTVSNGQGVRLSSAANPRIMTSLTQLRGNISITSITSLTSGGANYEISPNVQVYERDYAGSATYRLKPISEIIGSDDYSLSAFYDKSPSAGGRIRIIIATKK</sequence>
<dbReference type="EMBL" id="DXIJ01000028">
    <property type="protein sequence ID" value="HIV85444.1"/>
    <property type="molecule type" value="Genomic_DNA"/>
</dbReference>
<evidence type="ECO:0000313" key="5">
    <source>
        <dbReference type="Proteomes" id="UP000824162"/>
    </source>
</evidence>
<feature type="signal peptide" evidence="2">
    <location>
        <begin position="1"/>
        <end position="29"/>
    </location>
</feature>
<comment type="caution">
    <text evidence="4">The sequence shown here is derived from an EMBL/GenBank/DDBJ whole genome shotgun (WGS) entry which is preliminary data.</text>
</comment>
<evidence type="ECO:0000256" key="2">
    <source>
        <dbReference type="SAM" id="SignalP"/>
    </source>
</evidence>
<dbReference type="Pfam" id="PF00395">
    <property type="entry name" value="SLH"/>
    <property type="match status" value="2"/>
</dbReference>
<evidence type="ECO:0000313" key="4">
    <source>
        <dbReference type="EMBL" id="HIV85444.1"/>
    </source>
</evidence>
<reference evidence="4" key="2">
    <citation type="submission" date="2021-04" db="EMBL/GenBank/DDBJ databases">
        <authorList>
            <person name="Gilroy R."/>
        </authorList>
    </citation>
    <scope>NUCLEOTIDE SEQUENCE</scope>
    <source>
        <strain evidence="4">5790</strain>
    </source>
</reference>
<proteinExistence type="predicted"/>
<gene>
    <name evidence="4" type="ORF">H9900_01385</name>
</gene>
<reference evidence="4" key="1">
    <citation type="journal article" date="2021" name="PeerJ">
        <title>Extensive microbial diversity within the chicken gut microbiome revealed by metagenomics and culture.</title>
        <authorList>
            <person name="Gilroy R."/>
            <person name="Ravi A."/>
            <person name="Getino M."/>
            <person name="Pursley I."/>
            <person name="Horton D.L."/>
            <person name="Alikhan N.F."/>
            <person name="Baker D."/>
            <person name="Gharbi K."/>
            <person name="Hall N."/>
            <person name="Watson M."/>
            <person name="Adriaenssens E.M."/>
            <person name="Foster-Nyarko E."/>
            <person name="Jarju S."/>
            <person name="Secka A."/>
            <person name="Antonio M."/>
            <person name="Oren A."/>
            <person name="Chaudhuri R.R."/>
            <person name="La Ragione R."/>
            <person name="Hildebrand F."/>
            <person name="Pallen M.J."/>
        </authorList>
    </citation>
    <scope>NUCLEOTIDE SEQUENCE</scope>
    <source>
        <strain evidence="4">5790</strain>
    </source>
</reference>
<keyword evidence="2" id="KW-0732">Signal</keyword>
<feature type="chain" id="PRO_5038723574" evidence="2">
    <location>
        <begin position="30"/>
        <end position="763"/>
    </location>
</feature>
<evidence type="ECO:0000259" key="3">
    <source>
        <dbReference type="PROSITE" id="PS51272"/>
    </source>
</evidence>
<keyword evidence="1" id="KW-0677">Repeat</keyword>
<feature type="domain" description="SLH" evidence="3">
    <location>
        <begin position="18"/>
        <end position="83"/>
    </location>
</feature>
<dbReference type="InterPro" id="IPR051465">
    <property type="entry name" value="Cell_Envelope_Struct_Comp"/>
</dbReference>
<dbReference type="InterPro" id="IPR001119">
    <property type="entry name" value="SLH_dom"/>
</dbReference>
<dbReference type="PANTHER" id="PTHR43308:SF5">
    <property type="entry name" value="S-LAYER PROTEIN _ PEPTIDOGLYCAN ENDO-BETA-N-ACETYLGLUCOSAMINIDASE"/>
    <property type="match status" value="1"/>
</dbReference>